<reference evidence="1 2" key="1">
    <citation type="submission" date="2018-08" db="EMBL/GenBank/DDBJ databases">
        <title>Genome and evolution of the arbuscular mycorrhizal fungus Diversispora epigaea (formerly Glomus versiforme) and its bacterial endosymbionts.</title>
        <authorList>
            <person name="Sun X."/>
            <person name="Fei Z."/>
            <person name="Harrison M."/>
        </authorList>
    </citation>
    <scope>NUCLEOTIDE SEQUENCE [LARGE SCALE GENOMIC DNA]</scope>
    <source>
        <strain evidence="1 2">IT104</strain>
    </source>
</reference>
<dbReference type="Pfam" id="PF08238">
    <property type="entry name" value="Sel1"/>
    <property type="match status" value="3"/>
</dbReference>
<dbReference type="PANTHER" id="PTHR43628">
    <property type="entry name" value="ACTIVATOR OF C KINASE PROTEIN 1-RELATED"/>
    <property type="match status" value="1"/>
</dbReference>
<evidence type="ECO:0000313" key="1">
    <source>
        <dbReference type="EMBL" id="RHZ77224.1"/>
    </source>
</evidence>
<proteinExistence type="predicted"/>
<organism evidence="1 2">
    <name type="scientific">Diversispora epigaea</name>
    <dbReference type="NCBI Taxonomy" id="1348612"/>
    <lineage>
        <taxon>Eukaryota</taxon>
        <taxon>Fungi</taxon>
        <taxon>Fungi incertae sedis</taxon>
        <taxon>Mucoromycota</taxon>
        <taxon>Glomeromycotina</taxon>
        <taxon>Glomeromycetes</taxon>
        <taxon>Diversisporales</taxon>
        <taxon>Diversisporaceae</taxon>
        <taxon>Diversispora</taxon>
    </lineage>
</organism>
<dbReference type="Proteomes" id="UP000266861">
    <property type="component" value="Unassembled WGS sequence"/>
</dbReference>
<dbReference type="PANTHER" id="PTHR43628:SF1">
    <property type="entry name" value="CHITIN SYNTHASE REGULATORY FACTOR 2-RELATED"/>
    <property type="match status" value="1"/>
</dbReference>
<dbReference type="AlphaFoldDB" id="A0A397IVW4"/>
<dbReference type="EMBL" id="PQFF01000174">
    <property type="protein sequence ID" value="RHZ77224.1"/>
    <property type="molecule type" value="Genomic_DNA"/>
</dbReference>
<dbReference type="STRING" id="1348612.A0A397IVW4"/>
<accession>A0A397IVW4</accession>
<dbReference type="InterPro" id="IPR011990">
    <property type="entry name" value="TPR-like_helical_dom_sf"/>
</dbReference>
<dbReference type="Gene3D" id="1.25.40.10">
    <property type="entry name" value="Tetratricopeptide repeat domain"/>
    <property type="match status" value="1"/>
</dbReference>
<dbReference type="InterPro" id="IPR006597">
    <property type="entry name" value="Sel1-like"/>
</dbReference>
<sequence>MVVEKIGILVVKNIKCTLNHNVINHRFAFLHQEKIYLTIQYGNNKKSTKPAQLKKGQDGRKEASYTESITLPVAKVTGEFKITCCDKNDKNGRALGDTRETLTDALNKNGPPDNDVGKGRKFQLELFSNSNEGIIGKVILYIMFLAMEAPEEQMRRVKHKSLRGQMIGIMIIDDIKVKNFNGHKGDLRVMLGNEKASTEKYFNTTNTEYPHGIILPVVASSNFSMLLQVYYSSNEFGNHWIYFSSQAKDLWEKLMNGGQVSVPEISFSTGGILAAMVNLKISIHRSLDLKLLPQPEELKIFHWYLKSAEEGNINGQNKLGYCYLLGIGTTKDDEKAFQWYIKSAEGGNSGGQYSLANCYFYGIGTTKDEKKALYWLKIFI</sequence>
<dbReference type="SMART" id="SM00671">
    <property type="entry name" value="SEL1"/>
    <property type="match status" value="2"/>
</dbReference>
<dbReference type="InterPro" id="IPR052945">
    <property type="entry name" value="Mitotic_Regulator"/>
</dbReference>
<protein>
    <submittedName>
        <fullName evidence="1">Uncharacterized protein</fullName>
    </submittedName>
</protein>
<gene>
    <name evidence="1" type="ORF">Glove_184g108</name>
</gene>
<comment type="caution">
    <text evidence="1">The sequence shown here is derived from an EMBL/GenBank/DDBJ whole genome shotgun (WGS) entry which is preliminary data.</text>
</comment>
<dbReference type="OrthoDB" id="2468654at2759"/>
<keyword evidence="2" id="KW-1185">Reference proteome</keyword>
<dbReference type="SUPFAM" id="SSF81901">
    <property type="entry name" value="HCP-like"/>
    <property type="match status" value="1"/>
</dbReference>
<evidence type="ECO:0000313" key="2">
    <source>
        <dbReference type="Proteomes" id="UP000266861"/>
    </source>
</evidence>
<name>A0A397IVW4_9GLOM</name>